<name>A0A8T0RSE5_PANVG</name>
<comment type="caution">
    <text evidence="1">The sequence shown here is derived from an EMBL/GenBank/DDBJ whole genome shotgun (WGS) entry which is preliminary data.</text>
</comment>
<dbReference type="AlphaFoldDB" id="A0A8T0RSE5"/>
<evidence type="ECO:0000313" key="1">
    <source>
        <dbReference type="EMBL" id="KAG2587666.1"/>
    </source>
</evidence>
<protein>
    <recommendedName>
        <fullName evidence="3">TTF-type domain-containing protein</fullName>
    </recommendedName>
</protein>
<gene>
    <name evidence="1" type="ORF">PVAP13_5NG162600</name>
</gene>
<reference evidence="1" key="1">
    <citation type="submission" date="2020-05" db="EMBL/GenBank/DDBJ databases">
        <title>WGS assembly of Panicum virgatum.</title>
        <authorList>
            <person name="Lovell J.T."/>
            <person name="Jenkins J."/>
            <person name="Shu S."/>
            <person name="Juenger T.E."/>
            <person name="Schmutz J."/>
        </authorList>
    </citation>
    <scope>NUCLEOTIDE SEQUENCE</scope>
    <source>
        <strain evidence="1">AP13</strain>
    </source>
</reference>
<keyword evidence="2" id="KW-1185">Reference proteome</keyword>
<accession>A0A8T0RSE5</accession>
<evidence type="ECO:0008006" key="3">
    <source>
        <dbReference type="Google" id="ProtNLM"/>
    </source>
</evidence>
<dbReference type="Proteomes" id="UP000823388">
    <property type="component" value="Chromosome 5N"/>
</dbReference>
<dbReference type="EMBL" id="CM029046">
    <property type="protein sequence ID" value="KAG2587666.1"/>
    <property type="molecule type" value="Genomic_DNA"/>
</dbReference>
<evidence type="ECO:0000313" key="2">
    <source>
        <dbReference type="Proteomes" id="UP000823388"/>
    </source>
</evidence>
<organism evidence="1 2">
    <name type="scientific">Panicum virgatum</name>
    <name type="common">Blackwell switchgrass</name>
    <dbReference type="NCBI Taxonomy" id="38727"/>
    <lineage>
        <taxon>Eukaryota</taxon>
        <taxon>Viridiplantae</taxon>
        <taxon>Streptophyta</taxon>
        <taxon>Embryophyta</taxon>
        <taxon>Tracheophyta</taxon>
        <taxon>Spermatophyta</taxon>
        <taxon>Magnoliopsida</taxon>
        <taxon>Liliopsida</taxon>
        <taxon>Poales</taxon>
        <taxon>Poaceae</taxon>
        <taxon>PACMAD clade</taxon>
        <taxon>Panicoideae</taxon>
        <taxon>Panicodae</taxon>
        <taxon>Paniceae</taxon>
        <taxon>Panicinae</taxon>
        <taxon>Panicum</taxon>
        <taxon>Panicum sect. Hiantes</taxon>
    </lineage>
</organism>
<sequence>MHISKGELVNEDPATHPPLLFQLEQQNQEELEVQRNNGQVLFRGIEFLERDPAKRPQIWQYPPNQRDVVKRAYLNLGPMQPLLQTYEPSGPQHHQRRFQYHWFNCFPSWLEYSESNHRAYCLFCFVSNKSKTQQGGSDVFTV</sequence>
<proteinExistence type="predicted"/>